<sequence length="267" mass="31524">MVGLTTDGAPSMVGRDKCLVGLCRTDEVFSHFSDTTALSVNKHHVDIFYNYNVMKLVVKNANNIRAQALQRRLFKTLDCQYGALLLQSEVRWLSMGRVLKRFNDIIYAIVQFFKQRYELIPELENSIWLRDFSFLVDITEKLNELNLHIQERGKELSEIISDIKAFMKNLEFWEQNLINGDTRHFPVPPEKISQSPLEPYDRKYHVEIVSNLKDNFKNRFKVFNEIALMAQFVSWKLISNTLQLLLRRTLAKTSLRQKWKLMRFKMI</sequence>
<dbReference type="PANTHER" id="PTHR45913">
    <property type="entry name" value="EPM2A-INTERACTING PROTEIN 1"/>
    <property type="match status" value="1"/>
</dbReference>
<evidence type="ECO:0000313" key="1">
    <source>
        <dbReference type="EMBL" id="CAH1986623.1"/>
    </source>
</evidence>
<gene>
    <name evidence="1" type="ORF">ACAOBT_LOCUS17354</name>
</gene>
<proteinExistence type="predicted"/>
<dbReference type="OrthoDB" id="6743767at2759"/>
<keyword evidence="2" id="KW-1185">Reference proteome</keyword>
<accession>A0A9P0PI50</accession>
<protein>
    <submittedName>
        <fullName evidence="1">Uncharacterized protein</fullName>
    </submittedName>
</protein>
<dbReference type="EMBL" id="CAKOFQ010007003">
    <property type="protein sequence ID" value="CAH1986623.1"/>
    <property type="molecule type" value="Genomic_DNA"/>
</dbReference>
<organism evidence="1 2">
    <name type="scientific">Acanthoscelides obtectus</name>
    <name type="common">Bean weevil</name>
    <name type="synonym">Bruchus obtectus</name>
    <dbReference type="NCBI Taxonomy" id="200917"/>
    <lineage>
        <taxon>Eukaryota</taxon>
        <taxon>Metazoa</taxon>
        <taxon>Ecdysozoa</taxon>
        <taxon>Arthropoda</taxon>
        <taxon>Hexapoda</taxon>
        <taxon>Insecta</taxon>
        <taxon>Pterygota</taxon>
        <taxon>Neoptera</taxon>
        <taxon>Endopterygota</taxon>
        <taxon>Coleoptera</taxon>
        <taxon>Polyphaga</taxon>
        <taxon>Cucujiformia</taxon>
        <taxon>Chrysomeloidea</taxon>
        <taxon>Chrysomelidae</taxon>
        <taxon>Bruchinae</taxon>
        <taxon>Bruchini</taxon>
        <taxon>Acanthoscelides</taxon>
    </lineage>
</organism>
<name>A0A9P0PI50_ACAOB</name>
<dbReference type="PANTHER" id="PTHR45913:SF21">
    <property type="entry name" value="DUF4371 DOMAIN-CONTAINING PROTEIN"/>
    <property type="match status" value="1"/>
</dbReference>
<dbReference type="Proteomes" id="UP001152888">
    <property type="component" value="Unassembled WGS sequence"/>
</dbReference>
<reference evidence="1" key="1">
    <citation type="submission" date="2022-03" db="EMBL/GenBank/DDBJ databases">
        <authorList>
            <person name="Sayadi A."/>
        </authorList>
    </citation>
    <scope>NUCLEOTIDE SEQUENCE</scope>
</reference>
<dbReference type="AlphaFoldDB" id="A0A9P0PI50"/>
<comment type="caution">
    <text evidence="1">The sequence shown here is derived from an EMBL/GenBank/DDBJ whole genome shotgun (WGS) entry which is preliminary data.</text>
</comment>
<evidence type="ECO:0000313" key="2">
    <source>
        <dbReference type="Proteomes" id="UP001152888"/>
    </source>
</evidence>